<protein>
    <submittedName>
        <fullName evidence="1">Uncharacterized protein</fullName>
    </submittedName>
</protein>
<organism evidence="1 2">
    <name type="scientific">Portunus trituberculatus</name>
    <name type="common">Swimming crab</name>
    <name type="synonym">Neptunus trituberculatus</name>
    <dbReference type="NCBI Taxonomy" id="210409"/>
    <lineage>
        <taxon>Eukaryota</taxon>
        <taxon>Metazoa</taxon>
        <taxon>Ecdysozoa</taxon>
        <taxon>Arthropoda</taxon>
        <taxon>Crustacea</taxon>
        <taxon>Multicrustacea</taxon>
        <taxon>Malacostraca</taxon>
        <taxon>Eumalacostraca</taxon>
        <taxon>Eucarida</taxon>
        <taxon>Decapoda</taxon>
        <taxon>Pleocyemata</taxon>
        <taxon>Brachyura</taxon>
        <taxon>Eubrachyura</taxon>
        <taxon>Portunoidea</taxon>
        <taxon>Portunidae</taxon>
        <taxon>Portuninae</taxon>
        <taxon>Portunus</taxon>
    </lineage>
</organism>
<name>A0A5B7I2E4_PORTR</name>
<reference evidence="1 2" key="1">
    <citation type="submission" date="2019-05" db="EMBL/GenBank/DDBJ databases">
        <title>Another draft genome of Portunus trituberculatus and its Hox gene families provides insights of decapod evolution.</title>
        <authorList>
            <person name="Jeong J.-H."/>
            <person name="Song I."/>
            <person name="Kim S."/>
            <person name="Choi T."/>
            <person name="Kim D."/>
            <person name="Ryu S."/>
            <person name="Kim W."/>
        </authorList>
    </citation>
    <scope>NUCLEOTIDE SEQUENCE [LARGE SCALE GENOMIC DNA]</scope>
    <source>
        <tissue evidence="1">Muscle</tissue>
    </source>
</reference>
<keyword evidence="2" id="KW-1185">Reference proteome</keyword>
<comment type="caution">
    <text evidence="1">The sequence shown here is derived from an EMBL/GenBank/DDBJ whole genome shotgun (WGS) entry which is preliminary data.</text>
</comment>
<proteinExistence type="predicted"/>
<gene>
    <name evidence="1" type="ORF">E2C01_073276</name>
</gene>
<dbReference type="AlphaFoldDB" id="A0A5B7I2E4"/>
<accession>A0A5B7I2E4</accession>
<sequence length="25" mass="3029">MDHRVHAWRFQFKLGSHMVNHVAPQ</sequence>
<evidence type="ECO:0000313" key="2">
    <source>
        <dbReference type="Proteomes" id="UP000324222"/>
    </source>
</evidence>
<dbReference type="EMBL" id="VSRR010049326">
    <property type="protein sequence ID" value="MPC78780.1"/>
    <property type="molecule type" value="Genomic_DNA"/>
</dbReference>
<dbReference type="Proteomes" id="UP000324222">
    <property type="component" value="Unassembled WGS sequence"/>
</dbReference>
<evidence type="ECO:0000313" key="1">
    <source>
        <dbReference type="EMBL" id="MPC78780.1"/>
    </source>
</evidence>